<dbReference type="Pfam" id="PF03692">
    <property type="entry name" value="CxxCxxCC"/>
    <property type="match status" value="1"/>
</dbReference>
<evidence type="ECO:0000313" key="2">
    <source>
        <dbReference type="Proteomes" id="UP000190092"/>
    </source>
</evidence>
<name>A0A1T4KAZ2_9HYPH</name>
<keyword evidence="2" id="KW-1185">Reference proteome</keyword>
<gene>
    <name evidence="1" type="ORF">SAMN02745126_00863</name>
</gene>
<reference evidence="2" key="1">
    <citation type="submission" date="2017-02" db="EMBL/GenBank/DDBJ databases">
        <authorList>
            <person name="Varghese N."/>
            <person name="Submissions S."/>
        </authorList>
    </citation>
    <scope>NUCLEOTIDE SEQUENCE [LARGE SCALE GENOMIC DNA]</scope>
    <source>
        <strain evidence="2">ATCC 27094</strain>
    </source>
</reference>
<dbReference type="STRING" id="225324.SAMN02745126_00863"/>
<dbReference type="OrthoDB" id="259086at2"/>
<evidence type="ECO:0000313" key="1">
    <source>
        <dbReference type="EMBL" id="SJZ39604.1"/>
    </source>
</evidence>
<dbReference type="RefSeq" id="WP_085932548.1">
    <property type="nucleotide sequence ID" value="NZ_FUWJ01000001.1"/>
</dbReference>
<dbReference type="InterPro" id="IPR005358">
    <property type="entry name" value="Puta_zinc/iron-chelating_dom"/>
</dbReference>
<accession>A0A1T4KAZ2</accession>
<dbReference type="AlphaFoldDB" id="A0A1T4KAZ2"/>
<protein>
    <submittedName>
        <fullName evidence="1">Fe-S-cluster containining protein</fullName>
    </submittedName>
</protein>
<organism evidence="1 2">
    <name type="scientific">Enhydrobacter aerosaccus</name>
    <dbReference type="NCBI Taxonomy" id="225324"/>
    <lineage>
        <taxon>Bacteria</taxon>
        <taxon>Pseudomonadati</taxon>
        <taxon>Pseudomonadota</taxon>
        <taxon>Alphaproteobacteria</taxon>
        <taxon>Hyphomicrobiales</taxon>
        <taxon>Enhydrobacter</taxon>
    </lineage>
</organism>
<dbReference type="Proteomes" id="UP000190092">
    <property type="component" value="Unassembled WGS sequence"/>
</dbReference>
<proteinExistence type="predicted"/>
<sequence length="235" mass="25401">MVDSGRVTATLRLAVGPLRIAHPITVPSAPVPAAAVVPALQQLVNAVVAAAEDQVVHKGQSISCRKGCGACCRQLVPVSRTEGERLLVLVDAMPAERRQVLKARFAAAEEKIREAGLADRAGRSDRELSSAYFALRVPCPFLEEESCSIHTERPLVCREYLVTSAAELCAGSAQADVTPVPVPKVSSAARGLQDETDDWFPLAMLLARGRRTPPHARRRTGPEWIQRFVARMTGH</sequence>
<dbReference type="EMBL" id="FUWJ01000001">
    <property type="protein sequence ID" value="SJZ39604.1"/>
    <property type="molecule type" value="Genomic_DNA"/>
</dbReference>